<accession>A0ABT2FTU2</accession>
<dbReference type="RefSeq" id="WP_238898466.1">
    <property type="nucleotide sequence ID" value="NZ_JAKOGG010000025.1"/>
</dbReference>
<reference evidence="1 2" key="1">
    <citation type="submission" date="2022-02" db="EMBL/GenBank/DDBJ databases">
        <authorList>
            <person name="Zhuang L."/>
        </authorList>
    </citation>
    <scope>NUCLEOTIDE SEQUENCE [LARGE SCALE GENOMIC DNA]</scope>
    <source>
        <strain evidence="1 2">C32</strain>
    </source>
</reference>
<reference evidence="2" key="2">
    <citation type="submission" date="2023-07" db="EMBL/GenBank/DDBJ databases">
        <title>Shewanella mangrovi sp. nov., an acetaldehyde- degrading bacterium isolated from mangrove sediment.</title>
        <authorList>
            <person name="Liu Y."/>
        </authorList>
    </citation>
    <scope>NUCLEOTIDE SEQUENCE [LARGE SCALE GENOMIC DNA]</scope>
    <source>
        <strain evidence="2">C32</strain>
    </source>
</reference>
<protein>
    <submittedName>
        <fullName evidence="1">QueD-like protein</fullName>
    </submittedName>
</protein>
<keyword evidence="2" id="KW-1185">Reference proteome</keyword>
<sequence length="162" mass="18348">MQTTPVIVNELHLAPKLHQAVEQNHRGDFGLLLALLSQDARDWPQFHLQDELSTLEQLRQRFELPPTEPLLANLATEPTVTDNSAVFSQQNATAFRLQQCLRPEALVIRGEHSMAMSEVLENLDLHSRARYAGTTTNELPQVPDFADQLTEQRMWLNKSIAA</sequence>
<comment type="caution">
    <text evidence="1">The sequence shown here is derived from an EMBL/GenBank/DDBJ whole genome shotgun (WGS) entry which is preliminary data.</text>
</comment>
<evidence type="ECO:0000313" key="2">
    <source>
        <dbReference type="Proteomes" id="UP001201549"/>
    </source>
</evidence>
<dbReference type="Pfam" id="PF11993">
    <property type="entry name" value="VC2046"/>
    <property type="match status" value="1"/>
</dbReference>
<name>A0ABT2FTU2_9GAMM</name>
<proteinExistence type="predicted"/>
<evidence type="ECO:0000313" key="1">
    <source>
        <dbReference type="EMBL" id="MCS4558649.1"/>
    </source>
</evidence>
<dbReference type="InterPro" id="IPR021879">
    <property type="entry name" value="VC2046_fam"/>
</dbReference>
<gene>
    <name evidence="1" type="ORF">L9G74_19605</name>
</gene>
<dbReference type="Proteomes" id="UP001201549">
    <property type="component" value="Unassembled WGS sequence"/>
</dbReference>
<dbReference type="EMBL" id="JAKOGG010000025">
    <property type="protein sequence ID" value="MCS4558649.1"/>
    <property type="molecule type" value="Genomic_DNA"/>
</dbReference>
<organism evidence="1 2">
    <name type="scientific">Shewanella electrica</name>
    <dbReference type="NCBI Taxonomy" id="515560"/>
    <lineage>
        <taxon>Bacteria</taxon>
        <taxon>Pseudomonadati</taxon>
        <taxon>Pseudomonadota</taxon>
        <taxon>Gammaproteobacteria</taxon>
        <taxon>Alteromonadales</taxon>
        <taxon>Shewanellaceae</taxon>
        <taxon>Shewanella</taxon>
    </lineage>
</organism>